<keyword evidence="2" id="KW-0489">Methyltransferase</keyword>
<evidence type="ECO:0000259" key="1">
    <source>
        <dbReference type="Pfam" id="PF08242"/>
    </source>
</evidence>
<dbReference type="EMBL" id="JAERQM010000001">
    <property type="protein sequence ID" value="MBU8543285.1"/>
    <property type="molecule type" value="Genomic_DNA"/>
</dbReference>
<reference evidence="2 3" key="1">
    <citation type="submission" date="2021-01" db="EMBL/GenBank/DDBJ databases">
        <title>Roseomonas sp. nov, a bacterium isolated from an oil production mixture in Yumen Oilfield.</title>
        <authorList>
            <person name="Wu D."/>
        </authorList>
    </citation>
    <scope>NUCLEOTIDE SEQUENCE [LARGE SCALE GENOMIC DNA]</scope>
    <source>
        <strain evidence="2 3">ROY-5-3</strain>
    </source>
</reference>
<evidence type="ECO:0000313" key="2">
    <source>
        <dbReference type="EMBL" id="MBU8543285.1"/>
    </source>
</evidence>
<feature type="domain" description="Methyltransferase type 12" evidence="1">
    <location>
        <begin position="63"/>
        <end position="160"/>
    </location>
</feature>
<dbReference type="CDD" id="cd02440">
    <property type="entry name" value="AdoMet_MTases"/>
    <property type="match status" value="1"/>
</dbReference>
<comment type="caution">
    <text evidence="2">The sequence shown here is derived from an EMBL/GenBank/DDBJ whole genome shotgun (WGS) entry which is preliminary data.</text>
</comment>
<dbReference type="GO" id="GO:0008168">
    <property type="term" value="F:methyltransferase activity"/>
    <property type="evidence" value="ECO:0007669"/>
    <property type="project" value="UniProtKB-KW"/>
</dbReference>
<dbReference type="RefSeq" id="WP_216873563.1">
    <property type="nucleotide sequence ID" value="NZ_JAERQM010000001.1"/>
</dbReference>
<keyword evidence="2" id="KW-0808">Transferase</keyword>
<dbReference type="Proteomes" id="UP000689967">
    <property type="component" value="Unassembled WGS sequence"/>
</dbReference>
<keyword evidence="3" id="KW-1185">Reference proteome</keyword>
<dbReference type="Pfam" id="PF08242">
    <property type="entry name" value="Methyltransf_12"/>
    <property type="match status" value="1"/>
</dbReference>
<organism evidence="2 3">
    <name type="scientific">Falsiroseomonas oleicola</name>
    <dbReference type="NCBI Taxonomy" id="2801474"/>
    <lineage>
        <taxon>Bacteria</taxon>
        <taxon>Pseudomonadati</taxon>
        <taxon>Pseudomonadota</taxon>
        <taxon>Alphaproteobacteria</taxon>
        <taxon>Acetobacterales</taxon>
        <taxon>Roseomonadaceae</taxon>
        <taxon>Falsiroseomonas</taxon>
    </lineage>
</organism>
<gene>
    <name evidence="2" type="ORF">JJQ90_06185</name>
</gene>
<name>A0ABS6H3P4_9PROT</name>
<accession>A0ABS6H3P4</accession>
<dbReference type="GO" id="GO:0032259">
    <property type="term" value="P:methylation"/>
    <property type="evidence" value="ECO:0007669"/>
    <property type="project" value="UniProtKB-KW"/>
</dbReference>
<sequence length="417" mass="44587">MTAPDPADAQLAAQYEAYPYPARDAREEAKRLVLGSPSHLREIDHWVFGGRRPASQPLRALMAGGGSGDGTIMLAQQMTTLGRAGQVTWLDRSAHARQVAEARAAARKLTNIRFQPGSLLDLPGLGLGPFDYIDCCGVLHHLPDPAAGLAALASQLAPGGGMGIMVYAPHGRTGVYMLQDALHLLAPAAEAPPARVELAKRLWKQTPETAWLRKNPWITDHIKGGDAGLYDLLLNPRDRAFTVPELAALVAGAGLRIEALVEPLRYDPDSYLTDPKLRARAAGLDPIARAALAEAICGNMGIHIAYLTRAEDPEVTRPWAEDSSIPVLRELDGPTLARGLRPDGVLPVSFDGLRVAVPLPRLAGAILARIDGRTPWGEIIRAVIAAGASPDQAARDRAALVHAMERMNRLLIAAPLS</sequence>
<proteinExistence type="predicted"/>
<protein>
    <submittedName>
        <fullName evidence="2">Class I SAM-dependent methyltransferase</fullName>
    </submittedName>
</protein>
<evidence type="ECO:0000313" key="3">
    <source>
        <dbReference type="Proteomes" id="UP000689967"/>
    </source>
</evidence>
<dbReference type="InterPro" id="IPR013217">
    <property type="entry name" value="Methyltransf_12"/>
</dbReference>